<dbReference type="InterPro" id="IPR036770">
    <property type="entry name" value="Ankyrin_rpt-contain_sf"/>
</dbReference>
<dbReference type="KEGG" id="shg:Sph21_1924"/>
<dbReference type="PANTHER" id="PTHR24173:SF74">
    <property type="entry name" value="ANKYRIN REPEAT DOMAIN-CONTAINING PROTEIN 16"/>
    <property type="match status" value="1"/>
</dbReference>
<evidence type="ECO:0000256" key="3">
    <source>
        <dbReference type="PROSITE-ProRule" id="PRU00023"/>
    </source>
</evidence>
<evidence type="ECO:0000256" key="1">
    <source>
        <dbReference type="ARBA" id="ARBA00022737"/>
    </source>
</evidence>
<accession>F4CA58</accession>
<organism evidence="4">
    <name type="scientific">Sphingobacterium sp. (strain 21)</name>
    <dbReference type="NCBI Taxonomy" id="743722"/>
    <lineage>
        <taxon>Bacteria</taxon>
        <taxon>Pseudomonadati</taxon>
        <taxon>Bacteroidota</taxon>
        <taxon>Sphingobacteriia</taxon>
        <taxon>Sphingobacteriales</taxon>
        <taxon>Sphingobacteriaceae</taxon>
        <taxon>Sphingobacterium</taxon>
    </lineage>
</organism>
<dbReference type="PANTHER" id="PTHR24173">
    <property type="entry name" value="ANKYRIN REPEAT CONTAINING"/>
    <property type="match status" value="1"/>
</dbReference>
<protein>
    <submittedName>
        <fullName evidence="4">Ankyrin</fullName>
    </submittedName>
</protein>
<evidence type="ECO:0000313" key="4">
    <source>
        <dbReference type="EMBL" id="ADZ78484.1"/>
    </source>
</evidence>
<dbReference type="Gene3D" id="1.25.40.20">
    <property type="entry name" value="Ankyrin repeat-containing domain"/>
    <property type="match status" value="1"/>
</dbReference>
<dbReference type="SUPFAM" id="SSF48403">
    <property type="entry name" value="Ankyrin repeat"/>
    <property type="match status" value="1"/>
</dbReference>
<keyword evidence="1" id="KW-0677">Repeat</keyword>
<feature type="repeat" description="ANK" evidence="3">
    <location>
        <begin position="88"/>
        <end position="120"/>
    </location>
</feature>
<reference evidence="4" key="1">
    <citation type="submission" date="2011-03" db="EMBL/GenBank/DDBJ databases">
        <title>Complete sequence of Sphingobacterium sp. 21.</title>
        <authorList>
            <consortium name="US DOE Joint Genome Institute"/>
            <person name="Lucas S."/>
            <person name="Copeland A."/>
            <person name="Lapidus A."/>
            <person name="Cheng J.-F."/>
            <person name="Goodwin L."/>
            <person name="Pitluck S."/>
            <person name="Davenport K."/>
            <person name="Detter J.C."/>
            <person name="Han C."/>
            <person name="Tapia R."/>
            <person name="Land M."/>
            <person name="Hauser L."/>
            <person name="Kyrpides N."/>
            <person name="Ivanova N."/>
            <person name="Ovchinnikova G."/>
            <person name="Pagani I."/>
            <person name="Siebers A.K."/>
            <person name="Allgaier M."/>
            <person name="Thelen M.P."/>
            <person name="Hugenholtz P."/>
            <person name="Woyke T."/>
        </authorList>
    </citation>
    <scope>NUCLEOTIDE SEQUENCE</scope>
    <source>
        <strain evidence="4">21</strain>
    </source>
</reference>
<dbReference type="EMBL" id="CP002584">
    <property type="protein sequence ID" value="ADZ78484.1"/>
    <property type="molecule type" value="Genomic_DNA"/>
</dbReference>
<dbReference type="SMART" id="SM00248">
    <property type="entry name" value="ANK"/>
    <property type="match status" value="4"/>
</dbReference>
<evidence type="ECO:0000256" key="2">
    <source>
        <dbReference type="ARBA" id="ARBA00023043"/>
    </source>
</evidence>
<dbReference type="PROSITE" id="PS50088">
    <property type="entry name" value="ANK_REPEAT"/>
    <property type="match status" value="2"/>
</dbReference>
<feature type="repeat" description="ANK" evidence="3">
    <location>
        <begin position="55"/>
        <end position="87"/>
    </location>
</feature>
<dbReference type="InterPro" id="IPR002110">
    <property type="entry name" value="Ankyrin_rpt"/>
</dbReference>
<dbReference type="STRING" id="743722.Sph21_1924"/>
<proteinExistence type="predicted"/>
<name>F4CA58_SPHS2</name>
<dbReference type="AlphaFoldDB" id="F4CA58"/>
<gene>
    <name evidence="4" type="ordered locus">Sph21_1924</name>
</gene>
<dbReference type="PATRIC" id="fig|743722.3.peg.2052"/>
<sequence>MMLITTVTSCNLTMPESTKKILNNQDILNLVEKNDIQGVSKALQNGADVNTRDKSKRSLLLIATINHQTELAKLLVTQGADVNLQADNQDSPFLYAGASGQTELVQLFLNHGARFDIFNRYQGTALIPACERGHIETVQLLANTKGFPIDHVNRLGWTALMEAVLLGDGSEKYQRIVQILKDAGAKLDIPDHQGVTPLQHAQTKGFKEIVKILQP</sequence>
<dbReference type="HOGENOM" id="CLU_000134_18_13_10"/>
<dbReference type="eggNOG" id="COG0666">
    <property type="taxonomic scope" value="Bacteria"/>
</dbReference>
<dbReference type="Pfam" id="PF12796">
    <property type="entry name" value="Ank_2"/>
    <property type="match status" value="2"/>
</dbReference>
<keyword evidence="2 3" id="KW-0040">ANK repeat</keyword>